<name>A0ABZ1NUH0_STRVL</name>
<dbReference type="Gene3D" id="1.10.260.40">
    <property type="entry name" value="lambda repressor-like DNA-binding domains"/>
    <property type="match status" value="1"/>
</dbReference>
<feature type="compositionally biased region" description="Polar residues" evidence="1">
    <location>
        <begin position="432"/>
        <end position="443"/>
    </location>
</feature>
<dbReference type="Pfam" id="PF01381">
    <property type="entry name" value="HTH_3"/>
    <property type="match status" value="1"/>
</dbReference>
<feature type="region of interest" description="Disordered" evidence="1">
    <location>
        <begin position="1"/>
        <end position="23"/>
    </location>
</feature>
<dbReference type="CDD" id="cd00093">
    <property type="entry name" value="HTH_XRE"/>
    <property type="match status" value="1"/>
</dbReference>
<dbReference type="Proteomes" id="UP001341259">
    <property type="component" value="Chromosome"/>
</dbReference>
<feature type="domain" description="HTH cro/C1-type" evidence="2">
    <location>
        <begin position="34"/>
        <end position="89"/>
    </location>
</feature>
<evidence type="ECO:0000313" key="4">
    <source>
        <dbReference type="Proteomes" id="UP001341259"/>
    </source>
</evidence>
<gene>
    <name evidence="3" type="ORF">OHB29_21570</name>
</gene>
<evidence type="ECO:0000256" key="1">
    <source>
        <dbReference type="SAM" id="MobiDB-lite"/>
    </source>
</evidence>
<dbReference type="InterPro" id="IPR010982">
    <property type="entry name" value="Lambda_DNA-bd_dom_sf"/>
</dbReference>
<dbReference type="EMBL" id="CP107906">
    <property type="protein sequence ID" value="WUG95414.1"/>
    <property type="molecule type" value="Genomic_DNA"/>
</dbReference>
<accession>A0ABZ1NUH0</accession>
<reference evidence="3 4" key="1">
    <citation type="submission" date="2022-10" db="EMBL/GenBank/DDBJ databases">
        <title>The complete genomes of actinobacterial strains from the NBC collection.</title>
        <authorList>
            <person name="Joergensen T.S."/>
            <person name="Alvarez Arevalo M."/>
            <person name="Sterndorff E.B."/>
            <person name="Faurdal D."/>
            <person name="Vuksanovic O."/>
            <person name="Mourched A.-S."/>
            <person name="Charusanti P."/>
            <person name="Shaw S."/>
            <person name="Blin K."/>
            <person name="Weber T."/>
        </authorList>
    </citation>
    <scope>NUCLEOTIDE SEQUENCE [LARGE SCALE GENOMIC DNA]</scope>
    <source>
        <strain evidence="3 4">NBC_00456</strain>
    </source>
</reference>
<evidence type="ECO:0000313" key="3">
    <source>
        <dbReference type="EMBL" id="WUG95414.1"/>
    </source>
</evidence>
<evidence type="ECO:0000259" key="2">
    <source>
        <dbReference type="PROSITE" id="PS50943"/>
    </source>
</evidence>
<dbReference type="SMART" id="SM00530">
    <property type="entry name" value="HTH_XRE"/>
    <property type="match status" value="1"/>
</dbReference>
<dbReference type="RefSeq" id="WP_328340754.1">
    <property type="nucleotide sequence ID" value="NZ_CP107906.1"/>
</dbReference>
<keyword evidence="4" id="KW-1185">Reference proteome</keyword>
<feature type="region of interest" description="Disordered" evidence="1">
    <location>
        <begin position="421"/>
        <end position="443"/>
    </location>
</feature>
<dbReference type="InterPro" id="IPR001387">
    <property type="entry name" value="Cro/C1-type_HTH"/>
</dbReference>
<dbReference type="PROSITE" id="PS50943">
    <property type="entry name" value="HTH_CROC1"/>
    <property type="match status" value="1"/>
</dbReference>
<sequence length="443" mass="47403">MNNDEQLHGTGRGGVGTDQPRDSKGALAELRAQLEAKRVAQKISKTQLAGRAGLSRTVVSQALSDAAPAPSAQTVGALARALALEVRPLLDLLATASGTAAETGGRLLGRPISDWAPLDLEVHPAVDVFSSSERGRSGRGRVAALPSYVRRPHDDVLAEVVAAAGDGTSEMAVLVGSSSTGKTRACWEAVQPLSPRGWRLWHPFDPYRAKAALTDIAHVAPRTVVWLNEAQHYLGAGEGVGELIAAALSSLLTDRKRGPVLILGTLWPEYAAVYNALPKPGIEDVHFQVRQLLAGRQVPLPDSFDDAATDITKKLADKGDRQLAHALEHVRGGRLTQFLAGAPELLRRYEVATPSARALLHAAMDARRLGAGPYLPRSFLEYAAADYLTNDEYDTLADHWLEEALAEIGAPVHGNLAPLRHTFAHAPPTGSRHPQSRINRLTD</sequence>
<proteinExistence type="predicted"/>
<organism evidence="3 4">
    <name type="scientific">Streptomyces violaceus</name>
    <name type="common">Streptomyces venezuelae</name>
    <dbReference type="NCBI Taxonomy" id="1936"/>
    <lineage>
        <taxon>Bacteria</taxon>
        <taxon>Bacillati</taxon>
        <taxon>Actinomycetota</taxon>
        <taxon>Actinomycetes</taxon>
        <taxon>Kitasatosporales</taxon>
        <taxon>Streptomycetaceae</taxon>
        <taxon>Streptomyces</taxon>
    </lineage>
</organism>
<dbReference type="SUPFAM" id="SSF47413">
    <property type="entry name" value="lambda repressor-like DNA-binding domains"/>
    <property type="match status" value="1"/>
</dbReference>
<protein>
    <submittedName>
        <fullName evidence="3">Helix-turn-helix domain-containing protein</fullName>
    </submittedName>
</protein>